<proteinExistence type="predicted"/>
<dbReference type="AlphaFoldDB" id="A0A1I1YTP2"/>
<keyword evidence="2" id="KW-1185">Reference proteome</keyword>
<gene>
    <name evidence="1" type="ORF">SAMN02745121_03447</name>
</gene>
<protein>
    <recommendedName>
        <fullName evidence="3">Heparinase II/III-like protein</fullName>
    </recommendedName>
</protein>
<evidence type="ECO:0000313" key="1">
    <source>
        <dbReference type="EMBL" id="SFE21523.1"/>
    </source>
</evidence>
<evidence type="ECO:0000313" key="2">
    <source>
        <dbReference type="Proteomes" id="UP000199400"/>
    </source>
</evidence>
<sequence length="734" mass="82294">MRVGPFIPSLALACSLADPLDIGELAGSVPRWQQERQLAYLRFACARPLDPTRQSQVLIHLTCERRLDGFALAPGSVPDDAWDDRFARMLRLQDMSDLNALRFLSLVYAHSGHPALSSGLWARVDEALLSFKYWSSDPTPERVLDGAPVTDSMWYWSENHSLIFRTAEYLAGQRYAEEIFAVTGLTGEEHRERARPQLLAWLDYRARWGFTEWHSDVYYALDLEPLLMLVEWAEDEEVSARAAMLLDLLWLDVALHLHHGNSGGTHGRSYIKDKAAAELNDTFDGSKLLFDDTRTDWADPASQLAGLLSLSTAYALPWVIREIARDDAPMVDRERMNLPVDERPPSAWDTPAPPPPYELTYTEADLPLWWSMNAFAAWPLLPLTFAVAGRDGLWDSQLADLAVLTKLVDTTQGPGGIMEDFHSLYRSLWTSLNARLLEEVHTTTYRTAATMLSSAQDYRKGSIGRQVHSWQATLDERAIVFTQQPRRLPRAAGEPIAPDFDWRVFDEPGPGYWTGEASLPRAGQIDNVAIVLYAPQYTPTPLFANYGYRDETHAYFPVAHFDEVVQHGGWTFGRRGDGYVALYSHNPTSWRLDQPAVYRNGGLPFDLVATGVQNAWIVEVGDAAEWQDFAAFRAAIAAAELSVVPVADQDGDGHGDGFDVTYASPSRGTVTFGWHAPLTVDGLEVPLHHQQRIDNPFVRAPFDARRYEIARGDDRLRLDFTTGERSATPPPAGW</sequence>
<dbReference type="STRING" id="54.SAMN02745121_03447"/>
<name>A0A1I1YTP2_9BACT</name>
<accession>A0A1I1YTP2</accession>
<dbReference type="EMBL" id="FOMX01000010">
    <property type="protein sequence ID" value="SFE21523.1"/>
    <property type="molecule type" value="Genomic_DNA"/>
</dbReference>
<dbReference type="RefSeq" id="WP_096328377.1">
    <property type="nucleotide sequence ID" value="NZ_FOMX01000010.1"/>
</dbReference>
<organism evidence="1 2">
    <name type="scientific">Nannocystis exedens</name>
    <dbReference type="NCBI Taxonomy" id="54"/>
    <lineage>
        <taxon>Bacteria</taxon>
        <taxon>Pseudomonadati</taxon>
        <taxon>Myxococcota</taxon>
        <taxon>Polyangia</taxon>
        <taxon>Nannocystales</taxon>
        <taxon>Nannocystaceae</taxon>
        <taxon>Nannocystis</taxon>
    </lineage>
</organism>
<reference evidence="2" key="1">
    <citation type="submission" date="2016-10" db="EMBL/GenBank/DDBJ databases">
        <authorList>
            <person name="Varghese N."/>
            <person name="Submissions S."/>
        </authorList>
    </citation>
    <scope>NUCLEOTIDE SEQUENCE [LARGE SCALE GENOMIC DNA]</scope>
    <source>
        <strain evidence="2">ATCC 25963</strain>
    </source>
</reference>
<evidence type="ECO:0008006" key="3">
    <source>
        <dbReference type="Google" id="ProtNLM"/>
    </source>
</evidence>
<dbReference type="OrthoDB" id="1029638at2"/>
<dbReference type="Proteomes" id="UP000199400">
    <property type="component" value="Unassembled WGS sequence"/>
</dbReference>